<keyword evidence="7 11" id="KW-0256">Endoplasmic reticulum</keyword>
<comment type="catalytic activity">
    <reaction evidence="10">
        <text>an alpha-D-Glc-(1-&gt;3)-alpha-D-Man-(1-&gt;2)-alpha-D-Man-(1-&gt;2)-alpha-D-Man-(1-&gt;3)-[alpha-D-Man-(1-&gt;2)-alpha-D-Man-(1-&gt;3)-[alpha-D-Man-(1-&gt;2)-alpha-D-Man-(1-&gt;6)]-alpha-D-Man-(1-&gt;6)]-beta-D-Man-(1-&gt;4)-beta-D-GlcNAc-(1-&gt;4)-alpha-D-GlcNAc-diphospho-di-trans,poly-cis-dolichol + a di-trans,poly-cis-dolichyl beta-D-glucosyl phosphate = an alpha-D-Glc-(1-&gt;3)-alpha-D-Glc-(1-&gt;3)-alpha-D-Man-(1-&gt;2)-alpha-D-Man-(1-&gt;2)-alpha-D-Man-(1-&gt;3)-[alpha-D-Man-(1-&gt;2)-alpha-D-Man-(1-&gt;3)-[alpha-D-Man-(1-&gt;2)-alpha-D-Man-(1-&gt;6)]-alpha-D-Man-(1-&gt;6)]-beta-D-Man-(1-&gt;4)-beta-D-GlcNAc-(1-&gt;4)-alpha-D-GlcNAc-diphospho-di-trans,poly-cis-dolichol + a di-trans,poly-cis-dolichyl phosphate + H(+)</text>
        <dbReference type="Rhea" id="RHEA:31307"/>
        <dbReference type="Rhea" id="RHEA-COMP:19498"/>
        <dbReference type="Rhea" id="RHEA-COMP:19502"/>
        <dbReference type="Rhea" id="RHEA-COMP:19521"/>
        <dbReference type="Rhea" id="RHEA-COMP:19522"/>
        <dbReference type="ChEBI" id="CHEBI:15378"/>
        <dbReference type="ChEBI" id="CHEBI:57525"/>
        <dbReference type="ChEBI" id="CHEBI:57683"/>
        <dbReference type="ChEBI" id="CHEBI:132521"/>
        <dbReference type="ChEBI" id="CHEBI:132522"/>
        <dbReference type="EC" id="2.4.1.265"/>
    </reaction>
    <physiologicalReaction direction="left-to-right" evidence="10">
        <dbReference type="Rhea" id="RHEA:31308"/>
    </physiologicalReaction>
</comment>
<dbReference type="InParanoid" id="A0A1D2VCE4"/>
<dbReference type="GO" id="GO:0006488">
    <property type="term" value="P:dolichol-linked oligosaccharide biosynthetic process"/>
    <property type="evidence" value="ECO:0007669"/>
    <property type="project" value="EnsemblFungi"/>
</dbReference>
<dbReference type="AlphaFoldDB" id="A0A1D2VCE4"/>
<dbReference type="Proteomes" id="UP000095038">
    <property type="component" value="Unassembled WGS sequence"/>
</dbReference>
<evidence type="ECO:0000313" key="14">
    <source>
        <dbReference type="Proteomes" id="UP000095038"/>
    </source>
</evidence>
<organism evidence="13 14">
    <name type="scientific">Ascoidea rubescens DSM 1968</name>
    <dbReference type="NCBI Taxonomy" id="1344418"/>
    <lineage>
        <taxon>Eukaryota</taxon>
        <taxon>Fungi</taxon>
        <taxon>Dikarya</taxon>
        <taxon>Ascomycota</taxon>
        <taxon>Saccharomycotina</taxon>
        <taxon>Saccharomycetes</taxon>
        <taxon>Ascoideaceae</taxon>
        <taxon>Ascoidea</taxon>
    </lineage>
</organism>
<protein>
    <recommendedName>
        <fullName evidence="11">Alpha-1,3-glucosyltransferase</fullName>
        <ecNumber evidence="11">2.4.1.-</ecNumber>
    </recommendedName>
</protein>
<evidence type="ECO:0000256" key="11">
    <source>
        <dbReference type="RuleBase" id="RU363110"/>
    </source>
</evidence>
<dbReference type="GeneID" id="30968342"/>
<dbReference type="GO" id="GO:0042283">
    <property type="term" value="F:dolichyl pyrophosphate Glc1Man9GlcNAc2 alpha-1,3-glucosyltransferase activity"/>
    <property type="evidence" value="ECO:0007669"/>
    <property type="project" value="UniProtKB-EC"/>
</dbReference>
<dbReference type="UniPathway" id="UPA00378"/>
<evidence type="ECO:0000256" key="4">
    <source>
        <dbReference type="ARBA" id="ARBA00022676"/>
    </source>
</evidence>
<feature type="transmembrane region" description="Helical" evidence="11">
    <location>
        <begin position="461"/>
        <end position="480"/>
    </location>
</feature>
<keyword evidence="8 11" id="KW-1133">Transmembrane helix</keyword>
<keyword evidence="6 11" id="KW-0812">Transmembrane</keyword>
<dbReference type="Pfam" id="PF03155">
    <property type="entry name" value="Alg6_Alg8"/>
    <property type="match status" value="1"/>
</dbReference>
<name>A0A1D2VCE4_9ASCO</name>
<feature type="compositionally biased region" description="Low complexity" evidence="12">
    <location>
        <begin position="11"/>
        <end position="29"/>
    </location>
</feature>
<evidence type="ECO:0000256" key="1">
    <source>
        <dbReference type="ARBA" id="ARBA00004477"/>
    </source>
</evidence>
<dbReference type="RefSeq" id="XP_020045586.1">
    <property type="nucleotide sequence ID" value="XM_020194706.1"/>
</dbReference>
<evidence type="ECO:0000256" key="12">
    <source>
        <dbReference type="SAM" id="MobiDB-lite"/>
    </source>
</evidence>
<evidence type="ECO:0000256" key="9">
    <source>
        <dbReference type="ARBA" id="ARBA00023136"/>
    </source>
</evidence>
<evidence type="ECO:0000256" key="3">
    <source>
        <dbReference type="ARBA" id="ARBA00008715"/>
    </source>
</evidence>
<accession>A0A1D2VCE4</accession>
<comment type="subcellular location">
    <subcellularLocation>
        <location evidence="1 11">Endoplasmic reticulum membrane</location>
        <topology evidence="1 11">Multi-pass membrane protein</topology>
    </subcellularLocation>
</comment>
<feature type="transmembrane region" description="Helical" evidence="11">
    <location>
        <begin position="397"/>
        <end position="415"/>
    </location>
</feature>
<dbReference type="PANTHER" id="PTHR12413">
    <property type="entry name" value="DOLICHYL GLYCOSYLTRANSFERASE"/>
    <property type="match status" value="1"/>
</dbReference>
<feature type="compositionally biased region" description="Basic and acidic residues" evidence="12">
    <location>
        <begin position="1"/>
        <end position="10"/>
    </location>
</feature>
<feature type="region of interest" description="Disordered" evidence="12">
    <location>
        <begin position="1"/>
        <end position="44"/>
    </location>
</feature>
<evidence type="ECO:0000256" key="8">
    <source>
        <dbReference type="ARBA" id="ARBA00022989"/>
    </source>
</evidence>
<proteinExistence type="inferred from homology"/>
<evidence type="ECO:0000256" key="10">
    <source>
        <dbReference type="ARBA" id="ARBA00047346"/>
    </source>
</evidence>
<dbReference type="InterPro" id="IPR004856">
    <property type="entry name" value="Glyco_trans_ALG6/ALG8"/>
</dbReference>
<dbReference type="GO" id="GO:0005789">
    <property type="term" value="C:endoplasmic reticulum membrane"/>
    <property type="evidence" value="ECO:0007669"/>
    <property type="project" value="UniProtKB-SubCell"/>
</dbReference>
<dbReference type="OrthoDB" id="1689333at2759"/>
<dbReference type="STRING" id="1344418.A0A1D2VCE4"/>
<reference evidence="14" key="1">
    <citation type="submission" date="2016-05" db="EMBL/GenBank/DDBJ databases">
        <title>Comparative genomics of biotechnologically important yeasts.</title>
        <authorList>
            <consortium name="DOE Joint Genome Institute"/>
            <person name="Riley R."/>
            <person name="Haridas S."/>
            <person name="Wolfe K.H."/>
            <person name="Lopes M.R."/>
            <person name="Hittinger C.T."/>
            <person name="Goker M."/>
            <person name="Salamov A."/>
            <person name="Wisecaver J."/>
            <person name="Long T.M."/>
            <person name="Aerts A.L."/>
            <person name="Barry K."/>
            <person name="Choi C."/>
            <person name="Clum A."/>
            <person name="Coughlan A.Y."/>
            <person name="Deshpande S."/>
            <person name="Douglass A.P."/>
            <person name="Hanson S.J."/>
            <person name="Klenk H.-P."/>
            <person name="Labutti K."/>
            <person name="Lapidus A."/>
            <person name="Lindquist E."/>
            <person name="Lipzen A."/>
            <person name="Meier-Kolthoff J.P."/>
            <person name="Ohm R.A."/>
            <person name="Otillar R.P."/>
            <person name="Pangilinan J."/>
            <person name="Peng Y."/>
            <person name="Rokas A."/>
            <person name="Rosa C.A."/>
            <person name="Scheuner C."/>
            <person name="Sibirny A.A."/>
            <person name="Slot J.C."/>
            <person name="Stielow J.B."/>
            <person name="Sun H."/>
            <person name="Kurtzman C.P."/>
            <person name="Blackwell M."/>
            <person name="Grigoriev I.V."/>
            <person name="Jeffries T.W."/>
        </authorList>
    </citation>
    <scope>NUCLEOTIDE SEQUENCE [LARGE SCALE GENOMIC DNA]</scope>
    <source>
        <strain evidence="14">DSM 1968</strain>
    </source>
</reference>
<evidence type="ECO:0000256" key="6">
    <source>
        <dbReference type="ARBA" id="ARBA00022692"/>
    </source>
</evidence>
<keyword evidence="5 11" id="KW-0808">Transferase</keyword>
<feature type="transmembrane region" description="Helical" evidence="11">
    <location>
        <begin position="559"/>
        <end position="585"/>
    </location>
</feature>
<feature type="transmembrane region" description="Helical" evidence="11">
    <location>
        <begin position="525"/>
        <end position="547"/>
    </location>
</feature>
<evidence type="ECO:0000256" key="2">
    <source>
        <dbReference type="ARBA" id="ARBA00004922"/>
    </source>
</evidence>
<keyword evidence="4 11" id="KW-0328">Glycosyltransferase</keyword>
<evidence type="ECO:0000256" key="7">
    <source>
        <dbReference type="ARBA" id="ARBA00022824"/>
    </source>
</evidence>
<sequence length="592" mass="68276">MPKKTRESRETTASAAKSTPTAAPDSSASLRRKPRSKAPTGHPTKKKFSLINIWIAGACLKILLFTAYYSTDFDVHRNWLAITHNLPLKDWYLEHTSQWTLDYPPFFAYFEWALSQFVPQIVKDDGCLSIVEVGNFSVPTVYFQRSTVIVSEILLFLSLQWYIKSSELKEKQKSFVVASSIVLSPGFLMIDHIHFQYNGLLFGLLICSIVSAKNQKFLQCGFFFAVSLCFKHIFLYLAPAFFIFLLRSCLNIENTKNLKGLKKRKCSNLELLFKLINWKRLFGLAIIVISVFTVSFGPFVYYGVTNNLFRRLFPFSRGLTHAYWAPNIWAIYSFIDRLLIQLCLNVPIAPKILNKLGFAESTTSAQSIKSLMLNSSSTKGLVQDIEFVILPNVPPSLTFFLTIFYQFFSFIPLFIKPTFNRFIGCLTLCGYSSFLFGWHVHEKAVLLIIIPYSFLVIKDKRLLLTFDLLIFAGYVSLFPLLIKSNEWVIKVLYTYVWLLIFYKSFDEICSSSSSLMTRRVFYLDRLILMYIIGFIPLVLICSFLDIFAIKIPIIKKLEFLRLMAYSVYCSVGIVSSWCALNWLYFLDESLWN</sequence>
<dbReference type="FunCoup" id="A0A1D2VCE4">
    <property type="interactions" value="784"/>
</dbReference>
<keyword evidence="14" id="KW-1185">Reference proteome</keyword>
<comment type="similarity">
    <text evidence="3 11">Belongs to the ALG6/ALG8 glucosyltransferase family.</text>
</comment>
<dbReference type="EC" id="2.4.1.-" evidence="11"/>
<comment type="pathway">
    <text evidence="2 11">Protein modification; protein glycosylation.</text>
</comment>
<evidence type="ECO:0000256" key="5">
    <source>
        <dbReference type="ARBA" id="ARBA00022679"/>
    </source>
</evidence>
<keyword evidence="9 11" id="KW-0472">Membrane</keyword>
<dbReference type="PANTHER" id="PTHR12413:SF2">
    <property type="entry name" value="DOLICHYL PYROPHOSPHATE GLC1MAN9GLCNAC2 ALPHA-1,3-GLUCOSYLTRANSFERASE-RELATED"/>
    <property type="match status" value="1"/>
</dbReference>
<gene>
    <name evidence="13" type="ORF">ASCRUDRAFT_82270</name>
</gene>
<feature type="transmembrane region" description="Helical" evidence="11">
    <location>
        <begin position="222"/>
        <end position="246"/>
    </location>
</feature>
<evidence type="ECO:0000313" key="13">
    <source>
        <dbReference type="EMBL" id="ODV59279.1"/>
    </source>
</evidence>
<feature type="transmembrane region" description="Helical" evidence="11">
    <location>
        <begin position="281"/>
        <end position="304"/>
    </location>
</feature>
<feature type="transmembrane region" description="Helical" evidence="11">
    <location>
        <begin position="487"/>
        <end position="505"/>
    </location>
</feature>
<dbReference type="EMBL" id="KV454487">
    <property type="protein sequence ID" value="ODV59279.1"/>
    <property type="molecule type" value="Genomic_DNA"/>
</dbReference>
<feature type="transmembrane region" description="Helical" evidence="11">
    <location>
        <begin position="50"/>
        <end position="70"/>
    </location>
</feature>